<dbReference type="Proteomes" id="UP001614338">
    <property type="component" value="Unassembled WGS sequence"/>
</dbReference>
<organism evidence="1 2">
    <name type="scientific">Vreelandella lionensis</name>
    <dbReference type="NCBI Taxonomy" id="1144478"/>
    <lineage>
        <taxon>Bacteria</taxon>
        <taxon>Pseudomonadati</taxon>
        <taxon>Pseudomonadota</taxon>
        <taxon>Gammaproteobacteria</taxon>
        <taxon>Oceanospirillales</taxon>
        <taxon>Halomonadaceae</taxon>
        <taxon>Vreelandella</taxon>
    </lineage>
</organism>
<comment type="caution">
    <text evidence="1">The sequence shown here is derived from an EMBL/GenBank/DDBJ whole genome shotgun (WGS) entry which is preliminary data.</text>
</comment>
<dbReference type="RefSeq" id="WP_399841668.1">
    <property type="nucleotide sequence ID" value="NZ_JBITWC010000003.1"/>
</dbReference>
<keyword evidence="2" id="KW-1185">Reference proteome</keyword>
<gene>
    <name evidence="1" type="ORF">ACIGG6_01960</name>
</gene>
<name>A0ABW8BNG3_9GAMM</name>
<accession>A0ABW8BNG3</accession>
<proteinExistence type="predicted"/>
<dbReference type="EMBL" id="JBITWC010000003">
    <property type="protein sequence ID" value="MFI8748758.1"/>
    <property type="molecule type" value="Genomic_DNA"/>
</dbReference>
<evidence type="ECO:0000313" key="1">
    <source>
        <dbReference type="EMBL" id="MFI8748758.1"/>
    </source>
</evidence>
<sequence>MSPPCLRCAAPCTLNLETAQRIGTVGSSLVGGAIGAWRASSQLTSPLTVATSRFPLAKLPAAVMGAVSGSQAGSRAAELFFTQKLPPGEGTPWLCVSCGHTFRHLPRSFTAPR</sequence>
<evidence type="ECO:0000313" key="2">
    <source>
        <dbReference type="Proteomes" id="UP001614338"/>
    </source>
</evidence>
<protein>
    <submittedName>
        <fullName evidence="1">Uncharacterized protein</fullName>
    </submittedName>
</protein>
<reference evidence="1 2" key="1">
    <citation type="submission" date="2024-10" db="EMBL/GenBank/DDBJ databases">
        <title>The Natural Products Discovery Center: Release of the First 8490 Sequenced Strains for Exploring Actinobacteria Biosynthetic Diversity.</title>
        <authorList>
            <person name="Kalkreuter E."/>
            <person name="Kautsar S.A."/>
            <person name="Yang D."/>
            <person name="Bader C.D."/>
            <person name="Teijaro C.N."/>
            <person name="Fluegel L."/>
            <person name="Davis C.M."/>
            <person name="Simpson J.R."/>
            <person name="Lauterbach L."/>
            <person name="Steele A.D."/>
            <person name="Gui C."/>
            <person name="Meng S."/>
            <person name="Li G."/>
            <person name="Viehrig K."/>
            <person name="Ye F."/>
            <person name="Su P."/>
            <person name="Kiefer A.F."/>
            <person name="Nichols A."/>
            <person name="Cepeda A.J."/>
            <person name="Yan W."/>
            <person name="Fan B."/>
            <person name="Jiang Y."/>
            <person name="Adhikari A."/>
            <person name="Zheng C.-J."/>
            <person name="Schuster L."/>
            <person name="Cowan T.M."/>
            <person name="Smanski M.J."/>
            <person name="Chevrette M.G."/>
            <person name="De Carvalho L.P.S."/>
            <person name="Shen B."/>
        </authorList>
    </citation>
    <scope>NUCLEOTIDE SEQUENCE [LARGE SCALE GENOMIC DNA]</scope>
    <source>
        <strain evidence="1 2">NPDC077409</strain>
    </source>
</reference>